<gene>
    <name evidence="2" type="ORF">GCM10010315_34250</name>
</gene>
<dbReference type="Proteomes" id="UP001500886">
    <property type="component" value="Unassembled WGS sequence"/>
</dbReference>
<name>A0ABN3TUW3_9ACTN</name>
<evidence type="ECO:0000313" key="3">
    <source>
        <dbReference type="Proteomes" id="UP001500886"/>
    </source>
</evidence>
<dbReference type="Gene3D" id="3.90.1200.10">
    <property type="match status" value="1"/>
</dbReference>
<dbReference type="SUPFAM" id="SSF56112">
    <property type="entry name" value="Protein kinase-like (PK-like)"/>
    <property type="match status" value="1"/>
</dbReference>
<reference evidence="2 3" key="1">
    <citation type="journal article" date="2019" name="Int. J. Syst. Evol. Microbiol.">
        <title>The Global Catalogue of Microorganisms (GCM) 10K type strain sequencing project: providing services to taxonomists for standard genome sequencing and annotation.</title>
        <authorList>
            <consortium name="The Broad Institute Genomics Platform"/>
            <consortium name="The Broad Institute Genome Sequencing Center for Infectious Disease"/>
            <person name="Wu L."/>
            <person name="Ma J."/>
        </authorList>
    </citation>
    <scope>NUCLEOTIDE SEQUENCE [LARGE SCALE GENOMIC DNA]</scope>
    <source>
        <strain evidence="2 3">JCM 4542</strain>
    </source>
</reference>
<dbReference type="InterPro" id="IPR002575">
    <property type="entry name" value="Aminoglycoside_PTrfase"/>
</dbReference>
<dbReference type="EMBL" id="BAAASL010000011">
    <property type="protein sequence ID" value="GAA2718549.1"/>
    <property type="molecule type" value="Genomic_DNA"/>
</dbReference>
<keyword evidence="3" id="KW-1185">Reference proteome</keyword>
<feature type="domain" description="Aminoglycoside phosphotransferase" evidence="1">
    <location>
        <begin position="42"/>
        <end position="241"/>
    </location>
</feature>
<proteinExistence type="predicted"/>
<evidence type="ECO:0000259" key="1">
    <source>
        <dbReference type="Pfam" id="PF01636"/>
    </source>
</evidence>
<sequence>MTTTTRPEDAVRAVCDTLGLNLRGLAPLRAHATSVYHLPCEQAIVRVSPLAKYEAIANSIVLTRWLTRQGYPATEPLGLNQPVRHQNHVITLWRHYPQSERAQPTPDHLGRLLRRLHELPCPPLALPHYRPLASLRTTLEHSRHLSSEIQTWLSQTTENLLDAYQRLSFPLGLGLIHGDAYPGNTLWDGSTVRLGDWDEAAIGPRELDLANTHHGAVRFGRPQQLVDVFTHAYGYDLAAWPGSRILIAIRDFHTLGSFIRRAEAGDVNATAQLEHRLATLRAGHHTARWDIF</sequence>
<accession>A0ABN3TUW3</accession>
<organism evidence="2 3">
    <name type="scientific">Streptomyces luteosporeus</name>
    <dbReference type="NCBI Taxonomy" id="173856"/>
    <lineage>
        <taxon>Bacteria</taxon>
        <taxon>Bacillati</taxon>
        <taxon>Actinomycetota</taxon>
        <taxon>Actinomycetes</taxon>
        <taxon>Kitasatosporales</taxon>
        <taxon>Streptomycetaceae</taxon>
        <taxon>Streptomyces</taxon>
    </lineage>
</organism>
<evidence type="ECO:0000313" key="2">
    <source>
        <dbReference type="EMBL" id="GAA2718549.1"/>
    </source>
</evidence>
<protein>
    <submittedName>
        <fullName evidence="2">Aminoglycoside phosphotransferase family protein</fullName>
    </submittedName>
</protein>
<dbReference type="Pfam" id="PF01636">
    <property type="entry name" value="APH"/>
    <property type="match status" value="1"/>
</dbReference>
<comment type="caution">
    <text evidence="2">The sequence shown here is derived from an EMBL/GenBank/DDBJ whole genome shotgun (WGS) entry which is preliminary data.</text>
</comment>
<dbReference type="RefSeq" id="WP_344436191.1">
    <property type="nucleotide sequence ID" value="NZ_BAAASL010000011.1"/>
</dbReference>
<dbReference type="InterPro" id="IPR011009">
    <property type="entry name" value="Kinase-like_dom_sf"/>
</dbReference>